<sequence length="56" mass="6446">MLFCLLILENKKTELTFEVSLTVLKVLKQTKEQGNQSISIQTRDCDKRLVTAPYSE</sequence>
<name>A0AAV3GU62_ENTFC</name>
<dbReference type="AlphaFoldDB" id="A0AAV3GU62"/>
<organism evidence="1 2">
    <name type="scientific">Enterococcus faecium R496</name>
    <dbReference type="NCBI Taxonomy" id="1134836"/>
    <lineage>
        <taxon>Bacteria</taxon>
        <taxon>Bacillati</taxon>
        <taxon>Bacillota</taxon>
        <taxon>Bacilli</taxon>
        <taxon>Lactobacillales</taxon>
        <taxon>Enterococcaceae</taxon>
        <taxon>Enterococcus</taxon>
    </lineage>
</organism>
<proteinExistence type="predicted"/>
<accession>A0AAV3GU62</accession>
<comment type="caution">
    <text evidence="1">The sequence shown here is derived from an EMBL/GenBank/DDBJ whole genome shotgun (WGS) entry which is preliminary data.</text>
</comment>
<protein>
    <submittedName>
        <fullName evidence="1">Uncharacterized protein</fullName>
    </submittedName>
</protein>
<dbReference type="EMBL" id="AMAH01000161">
    <property type="protein sequence ID" value="EJX50832.1"/>
    <property type="molecule type" value="Genomic_DNA"/>
</dbReference>
<evidence type="ECO:0000313" key="2">
    <source>
        <dbReference type="Proteomes" id="UP000006402"/>
    </source>
</evidence>
<dbReference type="Proteomes" id="UP000006402">
    <property type="component" value="Unassembled WGS sequence"/>
</dbReference>
<gene>
    <name evidence="1" type="ORF">HMPREF1378_02214</name>
</gene>
<reference evidence="1 2" key="1">
    <citation type="submission" date="2012-04" db="EMBL/GenBank/DDBJ databases">
        <authorList>
            <person name="Weinstock G."/>
            <person name="Sodergren E."/>
            <person name="Lobos E.A."/>
            <person name="Fulton L."/>
            <person name="Fulton R."/>
            <person name="Courtney L."/>
            <person name="Fronick C."/>
            <person name="O'Laughlin M."/>
            <person name="Godfrey J."/>
            <person name="Wilson R.M."/>
            <person name="Miner T."/>
            <person name="Farmer C."/>
            <person name="Delehaunty K."/>
            <person name="Cordes M."/>
            <person name="Minx P."/>
            <person name="Tomlinson C."/>
            <person name="Chen J."/>
            <person name="Wollam A."/>
            <person name="Pepin K.H."/>
            <person name="Bhonagiri V."/>
            <person name="Zhang X."/>
            <person name="Suruliraj S."/>
            <person name="Warren W."/>
            <person name="Mitreva M."/>
            <person name="Mardis E.R."/>
            <person name="Wilson R.K."/>
        </authorList>
    </citation>
    <scope>NUCLEOTIDE SEQUENCE [LARGE SCALE GENOMIC DNA]</scope>
    <source>
        <strain evidence="1 2">R496</strain>
    </source>
</reference>
<evidence type="ECO:0000313" key="1">
    <source>
        <dbReference type="EMBL" id="EJX50832.1"/>
    </source>
</evidence>